<reference evidence="1" key="2">
    <citation type="journal article" date="2024" name="Antonie Van Leeuwenhoek">
        <title>Roseihalotalea indica gen. nov., sp. nov., a halophilic Bacteroidetes from mesopelagic Southwest Indian Ocean with higher carbohydrate metabolic potential.</title>
        <authorList>
            <person name="Chen B."/>
            <person name="Zhang M."/>
            <person name="Lin D."/>
            <person name="Ye J."/>
            <person name="Tang K."/>
        </authorList>
    </citation>
    <scope>NUCLEOTIDE SEQUENCE</scope>
    <source>
        <strain evidence="1">TK19036</strain>
    </source>
</reference>
<organism evidence="1">
    <name type="scientific">Roseihalotalea indica</name>
    <dbReference type="NCBI Taxonomy" id="2867963"/>
    <lineage>
        <taxon>Bacteria</taxon>
        <taxon>Pseudomonadati</taxon>
        <taxon>Bacteroidota</taxon>
        <taxon>Cytophagia</taxon>
        <taxon>Cytophagales</taxon>
        <taxon>Catalimonadaceae</taxon>
        <taxon>Roseihalotalea</taxon>
    </lineage>
</organism>
<protein>
    <submittedName>
        <fullName evidence="1">Ferritin-like domain-containing protein</fullName>
    </submittedName>
</protein>
<gene>
    <name evidence="1" type="ORF">K4G66_31210</name>
</gene>
<dbReference type="SUPFAM" id="SSF47240">
    <property type="entry name" value="Ferritin-like"/>
    <property type="match status" value="1"/>
</dbReference>
<dbReference type="InterPro" id="IPR012347">
    <property type="entry name" value="Ferritin-like"/>
</dbReference>
<proteinExistence type="predicted"/>
<dbReference type="Gene3D" id="1.20.1260.10">
    <property type="match status" value="1"/>
</dbReference>
<reference evidence="1" key="1">
    <citation type="journal article" date="2023" name="Comput. Struct. Biotechnol. J.">
        <title>Discovery of a novel marine Bacteroidetes with a rich repertoire of carbohydrate-active enzymes.</title>
        <authorList>
            <person name="Chen B."/>
            <person name="Liu G."/>
            <person name="Chen Q."/>
            <person name="Wang H."/>
            <person name="Liu L."/>
            <person name="Tang K."/>
        </authorList>
    </citation>
    <scope>NUCLEOTIDE SEQUENCE</scope>
    <source>
        <strain evidence="1">TK19036</strain>
    </source>
</reference>
<evidence type="ECO:0000313" key="1">
    <source>
        <dbReference type="EMBL" id="WKN36837.1"/>
    </source>
</evidence>
<dbReference type="Pfam" id="PF13668">
    <property type="entry name" value="Ferritin_2"/>
    <property type="match status" value="1"/>
</dbReference>
<name>A0AA49JIU1_9BACT</name>
<dbReference type="AlphaFoldDB" id="A0AA49JIU1"/>
<sequence>MMTIFNLLDRISADLPNADEATSRRGLFTSMADFGKKVAVAAVPVGAASATYSTKAFAQESSVIDVLNFALLLEYLEAEYYVKGLDSGVIPSGSDEEKVFMQISKHETAHVEFLKAAISGSGGEPIDKPEFDFSARGNFWPFHKYQDFLALSQAFEDTGVRAYKGQAANLMGNAAVLTAALQIHSVEASHASKVRRIRGLMGWITQDERGEGMPAATQPVYDGEDKLVQAGVDLTSLTAFGADSATESYDEPLTKEEVTAIASLFLA</sequence>
<dbReference type="InterPro" id="IPR009078">
    <property type="entry name" value="Ferritin-like_SF"/>
</dbReference>
<accession>A0AA49JIU1</accession>
<dbReference type="EMBL" id="CP120682">
    <property type="protein sequence ID" value="WKN36837.1"/>
    <property type="molecule type" value="Genomic_DNA"/>
</dbReference>